<dbReference type="SFLD" id="SFLDG01140">
    <property type="entry name" value="C2.B:_Phosphomannomutase_and_P"/>
    <property type="match status" value="1"/>
</dbReference>
<accession>A0ABT7PQU0</accession>
<evidence type="ECO:0000259" key="3">
    <source>
        <dbReference type="Pfam" id="PF05116"/>
    </source>
</evidence>
<dbReference type="RefSeq" id="WP_289166528.1">
    <property type="nucleotide sequence ID" value="NZ_CP141221.1"/>
</dbReference>
<keyword evidence="1 4" id="KW-0378">Hydrolase</keyword>
<name>A0ABT7PQU0_9BACT</name>
<dbReference type="Gene3D" id="3.40.50.1000">
    <property type="entry name" value="HAD superfamily/HAD-like"/>
    <property type="match status" value="1"/>
</dbReference>
<dbReference type="InterPro" id="IPR006380">
    <property type="entry name" value="SPP-like_dom"/>
</dbReference>
<dbReference type="SFLD" id="SFLDS00003">
    <property type="entry name" value="Haloacid_Dehalogenase"/>
    <property type="match status" value="1"/>
</dbReference>
<dbReference type="EMBL" id="JASZZN010000024">
    <property type="protein sequence ID" value="MDM4018649.1"/>
    <property type="molecule type" value="Genomic_DNA"/>
</dbReference>
<feature type="region of interest" description="Disordered" evidence="2">
    <location>
        <begin position="80"/>
        <end position="99"/>
    </location>
</feature>
<dbReference type="SUPFAM" id="SSF56784">
    <property type="entry name" value="HAD-like"/>
    <property type="match status" value="1"/>
</dbReference>
<dbReference type="Pfam" id="PF05116">
    <property type="entry name" value="S6PP"/>
    <property type="match status" value="2"/>
</dbReference>
<comment type="caution">
    <text evidence="4">The sequence shown here is derived from an EMBL/GenBank/DDBJ whole genome shotgun (WGS) entry which is preliminary data.</text>
</comment>
<evidence type="ECO:0000256" key="2">
    <source>
        <dbReference type="SAM" id="MobiDB-lite"/>
    </source>
</evidence>
<evidence type="ECO:0000313" key="5">
    <source>
        <dbReference type="Proteomes" id="UP001239462"/>
    </source>
</evidence>
<dbReference type="InterPro" id="IPR006379">
    <property type="entry name" value="HAD-SF_hydro_IIB"/>
</dbReference>
<dbReference type="PANTHER" id="PTHR46521:SF4">
    <property type="entry name" value="SUCROSE-PHOSPHATASE 2-RELATED"/>
    <property type="match status" value="1"/>
</dbReference>
<proteinExistence type="predicted"/>
<dbReference type="Proteomes" id="UP001239462">
    <property type="component" value="Unassembled WGS sequence"/>
</dbReference>
<dbReference type="SFLD" id="SFLDG01141">
    <property type="entry name" value="C2.B.1:_Sucrose_Phosphatase_Li"/>
    <property type="match status" value="1"/>
</dbReference>
<keyword evidence="5" id="KW-1185">Reference proteome</keyword>
<dbReference type="InterPro" id="IPR023214">
    <property type="entry name" value="HAD_sf"/>
</dbReference>
<organism evidence="4 5">
    <name type="scientific">Roseiconus lacunae</name>
    <dbReference type="NCBI Taxonomy" id="2605694"/>
    <lineage>
        <taxon>Bacteria</taxon>
        <taxon>Pseudomonadati</taxon>
        <taxon>Planctomycetota</taxon>
        <taxon>Planctomycetia</taxon>
        <taxon>Pirellulales</taxon>
        <taxon>Pirellulaceae</taxon>
        <taxon>Roseiconus</taxon>
    </lineage>
</organism>
<dbReference type="PANTHER" id="PTHR46521">
    <property type="entry name" value="SUCROSE-PHOSPHATASE 2-RELATED"/>
    <property type="match status" value="1"/>
</dbReference>
<reference evidence="4 5" key="1">
    <citation type="submission" date="2023-06" db="EMBL/GenBank/DDBJ databases">
        <title>Roseiconus lacunae JC819 isolated from Gulf of Mannar region, Tamil Nadu.</title>
        <authorList>
            <person name="Pk S."/>
            <person name="Ch S."/>
            <person name="Ch V.R."/>
        </authorList>
    </citation>
    <scope>NUCLEOTIDE SEQUENCE [LARGE SCALE GENOMIC DNA]</scope>
    <source>
        <strain evidence="4 5">JC819</strain>
    </source>
</reference>
<evidence type="ECO:0000256" key="1">
    <source>
        <dbReference type="ARBA" id="ARBA00022801"/>
    </source>
</evidence>
<protein>
    <submittedName>
        <fullName evidence="4">HAD-IIB family hydrolase</fullName>
    </submittedName>
</protein>
<sequence length="281" mass="30753">MMPIQTLATDLDGTLIPIDDSIRLKNALETLRETLAVEQLELLYVSGRSWKLVREAIDKHKLPLPDAAICDVGTTVLIPAENDSDTGDNGDSDREGSIPNYQISEDYAQRLRQILRGWKASDVLEQIDALGPAIWPQPQDCQSEFKISFFFELANQEHVCGKVRSWINDSGAPVSIVVSKQIDGPLGLIDVLPKGVHKGFALRWWLEHHDRPLEAAVYCGDSGNDSAAMNCGVNGVVVANADHHLRSAMEALDSPSIYFAVEPSTAGVLEGLLHFSEISLA</sequence>
<evidence type="ECO:0000313" key="4">
    <source>
        <dbReference type="EMBL" id="MDM4018649.1"/>
    </source>
</evidence>
<dbReference type="GO" id="GO:0016787">
    <property type="term" value="F:hydrolase activity"/>
    <property type="evidence" value="ECO:0007669"/>
    <property type="project" value="UniProtKB-KW"/>
</dbReference>
<dbReference type="InterPro" id="IPR036412">
    <property type="entry name" value="HAD-like_sf"/>
</dbReference>
<dbReference type="Gene3D" id="3.90.1070.10">
    <property type="match status" value="1"/>
</dbReference>
<gene>
    <name evidence="4" type="ORF">QTN89_24565</name>
</gene>
<dbReference type="InterPro" id="IPR051518">
    <property type="entry name" value="Sucrose_Phosphatase"/>
</dbReference>
<feature type="domain" description="Sucrose phosphatase-like" evidence="3">
    <location>
        <begin position="6"/>
        <end position="81"/>
    </location>
</feature>
<feature type="domain" description="Sucrose phosphatase-like" evidence="3">
    <location>
        <begin position="105"/>
        <end position="275"/>
    </location>
</feature>
<dbReference type="NCBIfam" id="TIGR01484">
    <property type="entry name" value="HAD-SF-IIB"/>
    <property type="match status" value="1"/>
</dbReference>